<dbReference type="SMART" id="SM01092">
    <property type="entry name" value="CO_deh_flav_C"/>
    <property type="match status" value="1"/>
</dbReference>
<accession>A0A1I0FP36</accession>
<dbReference type="PANTHER" id="PTHR42783">
    <property type="entry name" value="GLUTAMATE SYNTHASE [NADPH] SMALL CHAIN"/>
    <property type="match status" value="1"/>
</dbReference>
<dbReference type="InterPro" id="IPR002346">
    <property type="entry name" value="Mopterin_DH_FAD-bd"/>
</dbReference>
<dbReference type="Gene3D" id="3.50.50.60">
    <property type="entry name" value="FAD/NAD(P)-binding domain"/>
    <property type="match status" value="3"/>
</dbReference>
<reference evidence="5" key="1">
    <citation type="submission" date="2016-10" db="EMBL/GenBank/DDBJ databases">
        <authorList>
            <person name="Varghese N."/>
            <person name="Submissions S."/>
        </authorList>
    </citation>
    <scope>NUCLEOTIDE SEQUENCE [LARGE SCALE GENOMIC DNA]</scope>
    <source>
        <strain evidence="5">NLAE-zl-G277</strain>
    </source>
</reference>
<organism evidence="4 5">
    <name type="scientific">Enterocloster lavalensis</name>
    <dbReference type="NCBI Taxonomy" id="460384"/>
    <lineage>
        <taxon>Bacteria</taxon>
        <taxon>Bacillati</taxon>
        <taxon>Bacillota</taxon>
        <taxon>Clostridia</taxon>
        <taxon>Lachnospirales</taxon>
        <taxon>Lachnospiraceae</taxon>
        <taxon>Enterocloster</taxon>
    </lineage>
</organism>
<dbReference type="Gene3D" id="1.10.1060.10">
    <property type="entry name" value="Alpha-helical ferredoxin"/>
    <property type="match status" value="1"/>
</dbReference>
<keyword evidence="5" id="KW-1185">Reference proteome</keyword>
<evidence type="ECO:0000259" key="3">
    <source>
        <dbReference type="PROSITE" id="PS51387"/>
    </source>
</evidence>
<dbReference type="InterPro" id="IPR016167">
    <property type="entry name" value="FAD-bd_PCMH_sub1"/>
</dbReference>
<dbReference type="Pfam" id="PF00941">
    <property type="entry name" value="FAD_binding_5"/>
    <property type="match status" value="1"/>
</dbReference>
<dbReference type="PRINTS" id="PR00368">
    <property type="entry name" value="FADPNR"/>
</dbReference>
<dbReference type="SUPFAM" id="SSF56176">
    <property type="entry name" value="FAD-binding/transporter-associated domain-like"/>
    <property type="match status" value="1"/>
</dbReference>
<dbReference type="GO" id="GO:0071949">
    <property type="term" value="F:FAD binding"/>
    <property type="evidence" value="ECO:0007669"/>
    <property type="project" value="InterPro"/>
</dbReference>
<dbReference type="InterPro" id="IPR036318">
    <property type="entry name" value="FAD-bd_PCMH-like_sf"/>
</dbReference>
<dbReference type="PROSITE" id="PS51387">
    <property type="entry name" value="FAD_PCMH"/>
    <property type="match status" value="1"/>
</dbReference>
<dbReference type="InterPro" id="IPR036683">
    <property type="entry name" value="CO_DH_flav_C_dom_sf"/>
</dbReference>
<dbReference type="STRING" id="460384.SAMN05216313_10992"/>
<dbReference type="Pfam" id="PF07992">
    <property type="entry name" value="Pyr_redox_2"/>
    <property type="match status" value="1"/>
</dbReference>
<dbReference type="RefSeq" id="WP_092363163.1">
    <property type="nucleotide sequence ID" value="NZ_FOIM01000009.1"/>
</dbReference>
<sequence length="788" mass="85781">MKNFTYKNPSSVEEAVGFLMEPDTVAMGGGTDLLGVLKDGLLPEYPRQVVNLKGIPGLNRIEEREDGLHIGAAATLRDVADSPVVGSRWPALQTAAKSVATPNLRNTATVAGNICQDIRCWYYRYPDILGGKINCARKSGHLCSAMMGENRYHSIFGAAKVCETPCTGKCPAHTDISAYMEMVRAGEYEKAARVLLEVNPMPAITSRVCAHFCMEGCNRNTYDESLNVGSIERFLGDYILEHADQFLKKPERENGKHISIVGSGPAGLTAACYLRQSGYRVTVYEKQKEAGGCLSYAIPAYRLPKEIVRRFVGALEHMGVAFRCGCSVGTDIQLEEIYQDSDGVMLDTGTWKRPLIGLAGEELTRFGLEFLVDVNNYILEKPGSDVVVVGGGNVAMDVAITAKRLGAPNVTMVCLEQRDGMPANEEEVTRALEEGVVIQNGWGPKEVLRQDGAVSGIVFKSCPRVLDETGRFNPVYDEDKLLTLDADIILMAIGQKADLEFLNGAYEVETERGRIKALEGNRTSVDGIFAGGDVTTGPATVIKAIAAGKETAVAINRHCGLEPLEVEKVQEAREAAKLASFDPGCRHSHSAVKSPLLPVEERGMDKEDMGSLPEEAVRGEACRCFNCGCLAVNPSDMANMLYAYGARVRTSLRELDGAVFFAGSTRVKDILKPGEIVLEIVVPKPEPGTVAVYDKYRIRKSIDFAVLAVAGTYRLEDGLVKEISLVLGAVAPIPMKMTEVENYLRGKALNEETAREAAEIALRHAIPLEMNGYKIEMAKVMVRRFLGF</sequence>
<proteinExistence type="predicted"/>
<name>A0A1I0FP36_9FIRM</name>
<dbReference type="InterPro" id="IPR005107">
    <property type="entry name" value="CO_DH_flav_C"/>
</dbReference>
<feature type="domain" description="FAD-binding PCMH-type" evidence="3">
    <location>
        <begin position="1"/>
        <end position="201"/>
    </location>
</feature>
<dbReference type="Proteomes" id="UP000198508">
    <property type="component" value="Unassembled WGS sequence"/>
</dbReference>
<evidence type="ECO:0000313" key="5">
    <source>
        <dbReference type="Proteomes" id="UP000198508"/>
    </source>
</evidence>
<gene>
    <name evidence="4" type="ORF">SAMN05216313_10992</name>
</gene>
<dbReference type="PRINTS" id="PR00469">
    <property type="entry name" value="PNDRDTASEII"/>
</dbReference>
<keyword evidence="2" id="KW-0560">Oxidoreductase</keyword>
<dbReference type="InterPro" id="IPR028261">
    <property type="entry name" value="DPD_II"/>
</dbReference>
<evidence type="ECO:0000256" key="1">
    <source>
        <dbReference type="ARBA" id="ARBA00022630"/>
    </source>
</evidence>
<dbReference type="GO" id="GO:0016491">
    <property type="term" value="F:oxidoreductase activity"/>
    <property type="evidence" value="ECO:0007669"/>
    <property type="project" value="UniProtKB-KW"/>
</dbReference>
<dbReference type="InterPro" id="IPR036188">
    <property type="entry name" value="FAD/NAD-bd_sf"/>
</dbReference>
<dbReference type="Gene3D" id="3.30.465.10">
    <property type="match status" value="1"/>
</dbReference>
<dbReference type="InterPro" id="IPR009051">
    <property type="entry name" value="Helical_ferredxn"/>
</dbReference>
<dbReference type="InterPro" id="IPR023753">
    <property type="entry name" value="FAD/NAD-binding_dom"/>
</dbReference>
<dbReference type="Gene3D" id="3.30.43.10">
    <property type="entry name" value="Uridine Diphospho-n-acetylenolpyruvylglucosamine Reductase, domain 2"/>
    <property type="match status" value="1"/>
</dbReference>
<dbReference type="EMBL" id="FOIM01000009">
    <property type="protein sequence ID" value="SET60110.1"/>
    <property type="molecule type" value="Genomic_DNA"/>
</dbReference>
<protein>
    <submittedName>
        <fullName evidence="4">NADPH-dependent glutamate synthase beta chain</fullName>
    </submittedName>
</protein>
<dbReference type="Pfam" id="PF14691">
    <property type="entry name" value="Fer4_20"/>
    <property type="match status" value="1"/>
</dbReference>
<evidence type="ECO:0000313" key="4">
    <source>
        <dbReference type="EMBL" id="SET60110.1"/>
    </source>
</evidence>
<dbReference type="InterPro" id="IPR016166">
    <property type="entry name" value="FAD-bd_PCMH"/>
</dbReference>
<dbReference type="Pfam" id="PF03450">
    <property type="entry name" value="CO_deh_flav_C"/>
    <property type="match status" value="1"/>
</dbReference>
<dbReference type="AlphaFoldDB" id="A0A1I0FP36"/>
<dbReference type="SUPFAM" id="SSF55447">
    <property type="entry name" value="CO dehydrogenase flavoprotein C-terminal domain-like"/>
    <property type="match status" value="1"/>
</dbReference>
<dbReference type="SUPFAM" id="SSF51971">
    <property type="entry name" value="Nucleotide-binding domain"/>
    <property type="match status" value="1"/>
</dbReference>
<dbReference type="Gene3D" id="3.30.390.50">
    <property type="entry name" value="CO dehydrogenase flavoprotein, C-terminal domain"/>
    <property type="match status" value="1"/>
</dbReference>
<dbReference type="InterPro" id="IPR016169">
    <property type="entry name" value="FAD-bd_PCMH_sub2"/>
</dbReference>
<dbReference type="GO" id="GO:0051536">
    <property type="term" value="F:iron-sulfur cluster binding"/>
    <property type="evidence" value="ECO:0007669"/>
    <property type="project" value="InterPro"/>
</dbReference>
<keyword evidence="1" id="KW-0285">Flavoprotein</keyword>
<dbReference type="PANTHER" id="PTHR42783:SF3">
    <property type="entry name" value="GLUTAMATE SYNTHASE [NADPH] SMALL CHAIN-RELATED"/>
    <property type="match status" value="1"/>
</dbReference>
<evidence type="ECO:0000256" key="2">
    <source>
        <dbReference type="ARBA" id="ARBA00023002"/>
    </source>
</evidence>